<dbReference type="SUPFAM" id="SSF54373">
    <property type="entry name" value="FAD-linked reductases, C-terminal domain"/>
    <property type="match status" value="1"/>
</dbReference>
<evidence type="ECO:0000256" key="1">
    <source>
        <dbReference type="ARBA" id="ARBA00001974"/>
    </source>
</evidence>
<keyword evidence="5" id="KW-0560">Oxidoreductase</keyword>
<comment type="similarity">
    <text evidence="2">Belongs to the GMC oxidoreductase family.</text>
</comment>
<dbReference type="InterPro" id="IPR007867">
    <property type="entry name" value="GMC_OxRtase_C"/>
</dbReference>
<dbReference type="InterPro" id="IPR036188">
    <property type="entry name" value="FAD/NAD-bd_sf"/>
</dbReference>
<keyword evidence="3" id="KW-0285">Flavoprotein</keyword>
<dbReference type="SUPFAM" id="SSF51905">
    <property type="entry name" value="FAD/NAD(P)-binding domain"/>
    <property type="match status" value="1"/>
</dbReference>
<name>A0ABZ2Z0K2_9BACT</name>
<evidence type="ECO:0000256" key="3">
    <source>
        <dbReference type="ARBA" id="ARBA00022630"/>
    </source>
</evidence>
<evidence type="ECO:0000256" key="4">
    <source>
        <dbReference type="ARBA" id="ARBA00022827"/>
    </source>
</evidence>
<dbReference type="InterPro" id="IPR051473">
    <property type="entry name" value="P2Ox-like"/>
</dbReference>
<dbReference type="Pfam" id="PF00732">
    <property type="entry name" value="GMC_oxred_N"/>
    <property type="match status" value="1"/>
</dbReference>
<reference evidence="8 9" key="1">
    <citation type="submission" date="2024-03" db="EMBL/GenBank/DDBJ databases">
        <title>Chitinophaga caseinilytica sp. nov., a casein hydrolysing bacterium isolated from forest soil.</title>
        <authorList>
            <person name="Lee D.S."/>
            <person name="Han D.M."/>
            <person name="Baek J.H."/>
            <person name="Choi D.G."/>
            <person name="Jeon J.H."/>
            <person name="Jeon C.O."/>
        </authorList>
    </citation>
    <scope>NUCLEOTIDE SEQUENCE [LARGE SCALE GENOMIC DNA]</scope>
    <source>
        <strain evidence="8 9">KACC 19118</strain>
    </source>
</reference>
<feature type="domain" description="Glucose-methanol-choline oxidoreductase N-terminal" evidence="6">
    <location>
        <begin position="64"/>
        <end position="339"/>
    </location>
</feature>
<dbReference type="InterPro" id="IPR000172">
    <property type="entry name" value="GMC_OxRdtase_N"/>
</dbReference>
<evidence type="ECO:0000259" key="6">
    <source>
        <dbReference type="Pfam" id="PF00732"/>
    </source>
</evidence>
<protein>
    <submittedName>
        <fullName evidence="8">GMC family oxidoreductase</fullName>
    </submittedName>
</protein>
<dbReference type="RefSeq" id="WP_341840197.1">
    <property type="nucleotide sequence ID" value="NZ_CP149792.1"/>
</dbReference>
<feature type="domain" description="Glucose-methanol-choline oxidoreductase C-terminal" evidence="7">
    <location>
        <begin position="430"/>
        <end position="549"/>
    </location>
</feature>
<keyword evidence="4" id="KW-0274">FAD</keyword>
<proteinExistence type="inferred from homology"/>
<evidence type="ECO:0000256" key="5">
    <source>
        <dbReference type="ARBA" id="ARBA00023002"/>
    </source>
</evidence>
<dbReference type="PANTHER" id="PTHR42784:SF1">
    <property type="entry name" value="PYRANOSE 2-OXIDASE"/>
    <property type="match status" value="1"/>
</dbReference>
<evidence type="ECO:0000259" key="7">
    <source>
        <dbReference type="Pfam" id="PF05199"/>
    </source>
</evidence>
<gene>
    <name evidence="8" type="ORF">WJU22_21325</name>
</gene>
<sequence length="566" mass="63314">MIHLNLTAKAANTYDAIVVGSGISGGWAAKELCEKGLKTLVLERGKQFEHVKDYENATKDPWEIEHRGRLTTGQVKDHPYLTRERVYSGFNDKYWIKDTDSPYTESKRFDWTRADIVGGRSIMWGRGSLRLGEQDFEANAKEGIGVDWPIRYKDLAPWYDYVEAFAGISGQAEGLPQVPDGVFQPPMEMNCFEKAVKGRIETAFPGRKMTMFRTANLTRPIGERGSCQYRNLCDRGCPFGAYFSSNSSTLPAAAKTGNLTLRPDAIVNSLIWDEKAQKITGVRVIDKHTKEMTEYYAKIVFLNASAMASTFLLLNSTSTRFQHGVGNDHDIVGRYLMDHHFHAGASGTSEEFADKYYYGRRPAGFFIPRFVNLNGDKRDYLRGFQYTGFSARGNWARGVAELGVGAAFKDYLTEPGPWQMGLMSFGECLPYYDNRVVLDRSKQDAWGQPVLQFDAEFKENEKKMRKDMDGEAVAMLEAAGLKNVTPFNRDSFPGQAIHEMGTACMGRDPKTSVLNAWNQVHAAPNVFVTDGACMTSNACQNPSLTYMALTARAANHAVEELKKGNL</sequence>
<dbReference type="Proteomes" id="UP001449657">
    <property type="component" value="Chromosome"/>
</dbReference>
<comment type="cofactor">
    <cofactor evidence="1">
        <name>FAD</name>
        <dbReference type="ChEBI" id="CHEBI:57692"/>
    </cofactor>
</comment>
<dbReference type="Pfam" id="PF05199">
    <property type="entry name" value="GMC_oxred_C"/>
    <property type="match status" value="1"/>
</dbReference>
<evidence type="ECO:0000256" key="2">
    <source>
        <dbReference type="ARBA" id="ARBA00010790"/>
    </source>
</evidence>
<dbReference type="EMBL" id="CP150096">
    <property type="protein sequence ID" value="WZN45445.1"/>
    <property type="molecule type" value="Genomic_DNA"/>
</dbReference>
<organism evidence="8 9">
    <name type="scientific">Chitinophaga caseinilytica</name>
    <dbReference type="NCBI Taxonomy" id="2267521"/>
    <lineage>
        <taxon>Bacteria</taxon>
        <taxon>Pseudomonadati</taxon>
        <taxon>Bacteroidota</taxon>
        <taxon>Chitinophagia</taxon>
        <taxon>Chitinophagales</taxon>
        <taxon>Chitinophagaceae</taxon>
        <taxon>Chitinophaga</taxon>
    </lineage>
</organism>
<accession>A0ABZ2Z0K2</accession>
<dbReference type="Gene3D" id="3.50.50.60">
    <property type="entry name" value="FAD/NAD(P)-binding domain"/>
    <property type="match status" value="2"/>
</dbReference>
<keyword evidence="9" id="KW-1185">Reference proteome</keyword>
<dbReference type="PANTHER" id="PTHR42784">
    <property type="entry name" value="PYRANOSE 2-OXIDASE"/>
    <property type="match status" value="1"/>
</dbReference>
<evidence type="ECO:0000313" key="9">
    <source>
        <dbReference type="Proteomes" id="UP001449657"/>
    </source>
</evidence>
<evidence type="ECO:0000313" key="8">
    <source>
        <dbReference type="EMBL" id="WZN45445.1"/>
    </source>
</evidence>